<keyword evidence="5" id="KW-0804">Transcription</keyword>
<evidence type="ECO:0000256" key="4">
    <source>
        <dbReference type="ARBA" id="ARBA00023125"/>
    </source>
</evidence>
<dbReference type="Pfam" id="PF03704">
    <property type="entry name" value="BTAD"/>
    <property type="match status" value="1"/>
</dbReference>
<dbReference type="InterPro" id="IPR005158">
    <property type="entry name" value="BTAD"/>
</dbReference>
<sequence>MISSQLTTTSLRFEILGPVRAWRDGEEVDLGPARQRAVLARLLLSTGQPQTIPDIIAAVWGDELPGNPRNLVHKYVGGLRRALEPATTTSRTSQLLPLNANGYMLRADRRQVDLDNFTRTVSEGITLADIDLATARDRYNTAIGLWQGEAFGQLSGEFFAAERHRLAERLLTAHEDRIAIDLALGGHAEAAIEVTALLTGNPLREHLSVLLMTALYLSGRQADALRVFHDYRRNLVSELGIEPAQELQRVHRQILAGQPVRQITLSTGKTIEPAGRSSARADIGGAGRASKRHNPLCHLGPDISDFTGRERQVTEICSILAEPGDTPPVVVITGMAGVGKSALAIRAAHLMKSRFPGGQFYLNLRGMTSDPVQPAQAFQRLLRLLGSDGSEQVYTDDELGELYRTAVRGRMLTVLDDAADERQVRPLLSGAPTLITSRRRLAGLHGARIIELDTMAAEDALRMLSQIIGSDRTGADPRAAARILDHTEGLPLALRIAGARLVARPHWTLGQFADRLGDRERRLAELAHSDLEVRMALAATLHHLSQESTQAFLNLAAHGAHTFTAADAAGILGTDELEAADIIEELVDLRLVHVEHGQGTGRLAYRLRDLVRLFACGQAAAHQRHPQQPSSRSGPTFRRQGVLQSLQIS</sequence>
<dbReference type="PROSITE" id="PS51755">
    <property type="entry name" value="OMPR_PHOB"/>
    <property type="match status" value="1"/>
</dbReference>
<evidence type="ECO:0000256" key="3">
    <source>
        <dbReference type="ARBA" id="ARBA00023015"/>
    </source>
</evidence>
<dbReference type="AlphaFoldDB" id="A0A917ZWJ7"/>
<dbReference type="SMART" id="SM01043">
    <property type="entry name" value="BTAD"/>
    <property type="match status" value="1"/>
</dbReference>
<evidence type="ECO:0000256" key="1">
    <source>
        <dbReference type="ARBA" id="ARBA00005820"/>
    </source>
</evidence>
<keyword evidence="10" id="KW-1185">Reference proteome</keyword>
<dbReference type="CDD" id="cd15831">
    <property type="entry name" value="BTAD"/>
    <property type="match status" value="1"/>
</dbReference>
<dbReference type="Pfam" id="PF00931">
    <property type="entry name" value="NB-ARC"/>
    <property type="match status" value="1"/>
</dbReference>
<comment type="caution">
    <text evidence="9">The sequence shown here is derived from an EMBL/GenBank/DDBJ whole genome shotgun (WGS) entry which is preliminary data.</text>
</comment>
<evidence type="ECO:0000256" key="7">
    <source>
        <dbReference type="SAM" id="MobiDB-lite"/>
    </source>
</evidence>
<dbReference type="EMBL" id="BMMS01000027">
    <property type="protein sequence ID" value="GGO96036.1"/>
    <property type="molecule type" value="Genomic_DNA"/>
</dbReference>
<dbReference type="Proteomes" id="UP000641932">
    <property type="component" value="Unassembled WGS sequence"/>
</dbReference>
<dbReference type="SUPFAM" id="SSF48452">
    <property type="entry name" value="TPR-like"/>
    <property type="match status" value="1"/>
</dbReference>
<dbReference type="InterPro" id="IPR011990">
    <property type="entry name" value="TPR-like_helical_dom_sf"/>
</dbReference>
<dbReference type="InterPro" id="IPR036388">
    <property type="entry name" value="WH-like_DNA-bd_sf"/>
</dbReference>
<organism evidence="9 10">
    <name type="scientific">Wenjunlia tyrosinilytica</name>
    <dbReference type="NCBI Taxonomy" id="1544741"/>
    <lineage>
        <taxon>Bacteria</taxon>
        <taxon>Bacillati</taxon>
        <taxon>Actinomycetota</taxon>
        <taxon>Actinomycetes</taxon>
        <taxon>Kitasatosporales</taxon>
        <taxon>Streptomycetaceae</taxon>
        <taxon>Wenjunlia</taxon>
    </lineage>
</organism>
<proteinExistence type="inferred from homology"/>
<evidence type="ECO:0000256" key="5">
    <source>
        <dbReference type="ARBA" id="ARBA00023163"/>
    </source>
</evidence>
<dbReference type="Gene3D" id="3.40.50.300">
    <property type="entry name" value="P-loop containing nucleotide triphosphate hydrolases"/>
    <property type="match status" value="1"/>
</dbReference>
<dbReference type="PANTHER" id="PTHR35807:SF1">
    <property type="entry name" value="TRANSCRIPTIONAL REGULATOR REDD"/>
    <property type="match status" value="1"/>
</dbReference>
<evidence type="ECO:0000259" key="8">
    <source>
        <dbReference type="PROSITE" id="PS51755"/>
    </source>
</evidence>
<dbReference type="InterPro" id="IPR016032">
    <property type="entry name" value="Sig_transdc_resp-reg_C-effctor"/>
</dbReference>
<dbReference type="InterPro" id="IPR027417">
    <property type="entry name" value="P-loop_NTPase"/>
</dbReference>
<accession>A0A917ZWJ7</accession>
<dbReference type="Gene3D" id="1.10.10.10">
    <property type="entry name" value="Winged helix-like DNA-binding domain superfamily/Winged helix DNA-binding domain"/>
    <property type="match status" value="1"/>
</dbReference>
<dbReference type="InterPro" id="IPR002182">
    <property type="entry name" value="NB-ARC"/>
</dbReference>
<evidence type="ECO:0000256" key="6">
    <source>
        <dbReference type="PROSITE-ProRule" id="PRU01091"/>
    </source>
</evidence>
<keyword evidence="2" id="KW-0902">Two-component regulatory system</keyword>
<dbReference type="RefSeq" id="WP_189134470.1">
    <property type="nucleotide sequence ID" value="NZ_BMMS01000027.1"/>
</dbReference>
<dbReference type="GO" id="GO:0000160">
    <property type="term" value="P:phosphorelay signal transduction system"/>
    <property type="evidence" value="ECO:0007669"/>
    <property type="project" value="UniProtKB-KW"/>
</dbReference>
<reference evidence="9" key="2">
    <citation type="submission" date="2020-09" db="EMBL/GenBank/DDBJ databases">
        <authorList>
            <person name="Sun Q."/>
            <person name="Zhou Y."/>
        </authorList>
    </citation>
    <scope>NUCLEOTIDE SEQUENCE</scope>
    <source>
        <strain evidence="9">CGMCC 4.7201</strain>
    </source>
</reference>
<protein>
    <recommendedName>
        <fullName evidence="8">OmpR/PhoB-type domain-containing protein</fullName>
    </recommendedName>
</protein>
<dbReference type="PANTHER" id="PTHR35807">
    <property type="entry name" value="TRANSCRIPTIONAL REGULATOR REDD-RELATED"/>
    <property type="match status" value="1"/>
</dbReference>
<feature type="domain" description="OmpR/PhoB-type" evidence="8">
    <location>
        <begin position="3"/>
        <end position="107"/>
    </location>
</feature>
<keyword evidence="3" id="KW-0805">Transcription regulation</keyword>
<comment type="similarity">
    <text evidence="1">Belongs to the AfsR/DnrI/RedD regulatory family.</text>
</comment>
<dbReference type="SUPFAM" id="SSF46894">
    <property type="entry name" value="C-terminal effector domain of the bipartite response regulators"/>
    <property type="match status" value="1"/>
</dbReference>
<gene>
    <name evidence="9" type="ORF">GCM10012280_54640</name>
</gene>
<dbReference type="SUPFAM" id="SSF52540">
    <property type="entry name" value="P-loop containing nucleoside triphosphate hydrolases"/>
    <property type="match status" value="1"/>
</dbReference>
<name>A0A917ZWJ7_9ACTN</name>
<evidence type="ECO:0000256" key="2">
    <source>
        <dbReference type="ARBA" id="ARBA00023012"/>
    </source>
</evidence>
<dbReference type="GO" id="GO:0003677">
    <property type="term" value="F:DNA binding"/>
    <property type="evidence" value="ECO:0007669"/>
    <property type="project" value="UniProtKB-UniRule"/>
</dbReference>
<dbReference type="PRINTS" id="PR00364">
    <property type="entry name" value="DISEASERSIST"/>
</dbReference>
<dbReference type="GO" id="GO:0006355">
    <property type="term" value="P:regulation of DNA-templated transcription"/>
    <property type="evidence" value="ECO:0007669"/>
    <property type="project" value="InterPro"/>
</dbReference>
<evidence type="ECO:0000313" key="9">
    <source>
        <dbReference type="EMBL" id="GGO96036.1"/>
    </source>
</evidence>
<feature type="region of interest" description="Disordered" evidence="7">
    <location>
        <begin position="621"/>
        <end position="649"/>
    </location>
</feature>
<feature type="DNA-binding region" description="OmpR/PhoB-type" evidence="6">
    <location>
        <begin position="3"/>
        <end position="107"/>
    </location>
</feature>
<evidence type="ECO:0000313" key="10">
    <source>
        <dbReference type="Proteomes" id="UP000641932"/>
    </source>
</evidence>
<reference evidence="9" key="1">
    <citation type="journal article" date="2014" name="Int. J. Syst. Evol. Microbiol.">
        <title>Complete genome sequence of Corynebacterium casei LMG S-19264T (=DSM 44701T), isolated from a smear-ripened cheese.</title>
        <authorList>
            <consortium name="US DOE Joint Genome Institute (JGI-PGF)"/>
            <person name="Walter F."/>
            <person name="Albersmeier A."/>
            <person name="Kalinowski J."/>
            <person name="Ruckert C."/>
        </authorList>
    </citation>
    <scope>NUCLEOTIDE SEQUENCE</scope>
    <source>
        <strain evidence="9">CGMCC 4.7201</strain>
    </source>
</reference>
<dbReference type="Gene3D" id="1.25.40.10">
    <property type="entry name" value="Tetratricopeptide repeat domain"/>
    <property type="match status" value="1"/>
</dbReference>
<dbReference type="InterPro" id="IPR051677">
    <property type="entry name" value="AfsR-DnrI-RedD_regulator"/>
</dbReference>
<dbReference type="InterPro" id="IPR001867">
    <property type="entry name" value="OmpR/PhoB-type_DNA-bd"/>
</dbReference>
<keyword evidence="4 6" id="KW-0238">DNA-binding</keyword>
<dbReference type="SMART" id="SM00862">
    <property type="entry name" value="Trans_reg_C"/>
    <property type="match status" value="1"/>
</dbReference>
<dbReference type="GO" id="GO:0043531">
    <property type="term" value="F:ADP binding"/>
    <property type="evidence" value="ECO:0007669"/>
    <property type="project" value="InterPro"/>
</dbReference>